<keyword evidence="2" id="KW-1185">Reference proteome</keyword>
<sequence>MIGEANRAGELVKAGKGGAGMIGKAGKEIVGSGEGWGKACESHWREVEGLGVMGEP</sequence>
<dbReference type="EMBL" id="BJWL01000017">
    <property type="protein sequence ID" value="GFZ04468.1"/>
    <property type="molecule type" value="Genomic_DNA"/>
</dbReference>
<evidence type="ECO:0000313" key="1">
    <source>
        <dbReference type="EMBL" id="GFZ04468.1"/>
    </source>
</evidence>
<organism evidence="1 2">
    <name type="scientific">Actinidia rufa</name>
    <dbReference type="NCBI Taxonomy" id="165716"/>
    <lineage>
        <taxon>Eukaryota</taxon>
        <taxon>Viridiplantae</taxon>
        <taxon>Streptophyta</taxon>
        <taxon>Embryophyta</taxon>
        <taxon>Tracheophyta</taxon>
        <taxon>Spermatophyta</taxon>
        <taxon>Magnoliopsida</taxon>
        <taxon>eudicotyledons</taxon>
        <taxon>Gunneridae</taxon>
        <taxon>Pentapetalae</taxon>
        <taxon>asterids</taxon>
        <taxon>Ericales</taxon>
        <taxon>Actinidiaceae</taxon>
        <taxon>Actinidia</taxon>
    </lineage>
</organism>
<proteinExistence type="predicted"/>
<gene>
    <name evidence="1" type="ORF">Acr_17g0000400</name>
</gene>
<name>A0A7J0G158_9ERIC</name>
<evidence type="ECO:0000313" key="2">
    <source>
        <dbReference type="Proteomes" id="UP000585474"/>
    </source>
</evidence>
<dbReference type="Proteomes" id="UP000585474">
    <property type="component" value="Unassembled WGS sequence"/>
</dbReference>
<comment type="caution">
    <text evidence="1">The sequence shown here is derived from an EMBL/GenBank/DDBJ whole genome shotgun (WGS) entry which is preliminary data.</text>
</comment>
<protein>
    <submittedName>
        <fullName evidence="1">Uncharacterized protein</fullName>
    </submittedName>
</protein>
<accession>A0A7J0G158</accession>
<dbReference type="AlphaFoldDB" id="A0A7J0G158"/>
<reference evidence="1 2" key="1">
    <citation type="submission" date="2019-07" db="EMBL/GenBank/DDBJ databases">
        <title>De Novo Assembly of kiwifruit Actinidia rufa.</title>
        <authorList>
            <person name="Sugita-Konishi S."/>
            <person name="Sato K."/>
            <person name="Mori E."/>
            <person name="Abe Y."/>
            <person name="Kisaki G."/>
            <person name="Hamano K."/>
            <person name="Suezawa K."/>
            <person name="Otani M."/>
            <person name="Fukuda T."/>
            <person name="Manabe T."/>
            <person name="Gomi K."/>
            <person name="Tabuchi M."/>
            <person name="Akimitsu K."/>
            <person name="Kataoka I."/>
        </authorList>
    </citation>
    <scope>NUCLEOTIDE SEQUENCE [LARGE SCALE GENOMIC DNA]</scope>
    <source>
        <strain evidence="2">cv. Fuchu</strain>
    </source>
</reference>